<reference evidence="2" key="1">
    <citation type="journal article" date="2020" name="mSystems">
        <title>Genome- and Community-Level Interaction Insights into Carbon Utilization and Element Cycling Functions of Hydrothermarchaeota in Hydrothermal Sediment.</title>
        <authorList>
            <person name="Zhou Z."/>
            <person name="Liu Y."/>
            <person name="Xu W."/>
            <person name="Pan J."/>
            <person name="Luo Z.H."/>
            <person name="Li M."/>
        </authorList>
    </citation>
    <scope>NUCLEOTIDE SEQUENCE [LARGE SCALE GENOMIC DNA]</scope>
    <source>
        <strain evidence="2">SpSt-780</strain>
    </source>
</reference>
<keyword evidence="1" id="KW-1133">Transmembrane helix</keyword>
<feature type="transmembrane region" description="Helical" evidence="1">
    <location>
        <begin position="12"/>
        <end position="32"/>
    </location>
</feature>
<name>A0A7C4U8T2_UNCW3</name>
<evidence type="ECO:0000256" key="1">
    <source>
        <dbReference type="SAM" id="Phobius"/>
    </source>
</evidence>
<gene>
    <name evidence="2" type="ORF">ENV67_07570</name>
</gene>
<evidence type="ECO:0008006" key="3">
    <source>
        <dbReference type="Google" id="ProtNLM"/>
    </source>
</evidence>
<dbReference type="EMBL" id="DTHG01000093">
    <property type="protein sequence ID" value="HGW92379.1"/>
    <property type="molecule type" value="Genomic_DNA"/>
</dbReference>
<protein>
    <recommendedName>
        <fullName evidence="3">Type 4 fimbrial biogenesis protein PilX N-terminal domain-containing protein</fullName>
    </recommendedName>
</protein>
<accession>A0A7C4U8T2</accession>
<keyword evidence="1" id="KW-0812">Transmembrane</keyword>
<sequence length="155" mass="16398">MKNFQKNNGIVLVTTVLVMSLVLIGVSIALFLTSKAIRITGAEYRAYTAFEASEGGMDRGYQEIHKAFLMGERINKTLSVDLGKYNVEVIVRFLATAPQPGGAIEFAVGYLGLGVAASRGGAMNVYTLTSNVSGSKGAYSSIEGVIKKVIGIAGR</sequence>
<keyword evidence="1" id="KW-0472">Membrane</keyword>
<organism evidence="2">
    <name type="scientific">candidate division WOR-3 bacterium</name>
    <dbReference type="NCBI Taxonomy" id="2052148"/>
    <lineage>
        <taxon>Bacteria</taxon>
        <taxon>Bacteria division WOR-3</taxon>
    </lineage>
</organism>
<dbReference type="AlphaFoldDB" id="A0A7C4U8T2"/>
<evidence type="ECO:0000313" key="2">
    <source>
        <dbReference type="EMBL" id="HGW92379.1"/>
    </source>
</evidence>
<comment type="caution">
    <text evidence="2">The sequence shown here is derived from an EMBL/GenBank/DDBJ whole genome shotgun (WGS) entry which is preliminary data.</text>
</comment>
<proteinExistence type="predicted"/>